<keyword evidence="4 11" id="KW-0963">Cytoplasm</keyword>
<keyword evidence="5 11" id="KW-0436">Ligase</keyword>
<dbReference type="OrthoDB" id="9775440at2"/>
<dbReference type="HAMAP" id="MF_00255">
    <property type="entry name" value="Gly_tRNA_synth_beta"/>
    <property type="match status" value="1"/>
</dbReference>
<dbReference type="InterPro" id="IPR015944">
    <property type="entry name" value="Gly-tRNA-synth_bsu"/>
</dbReference>
<proteinExistence type="inferred from homology"/>
<comment type="catalytic activity">
    <reaction evidence="10 11">
        <text>tRNA(Gly) + glycine + ATP = glycyl-tRNA(Gly) + AMP + diphosphate</text>
        <dbReference type="Rhea" id="RHEA:16013"/>
        <dbReference type="Rhea" id="RHEA-COMP:9664"/>
        <dbReference type="Rhea" id="RHEA-COMP:9683"/>
        <dbReference type="ChEBI" id="CHEBI:30616"/>
        <dbReference type="ChEBI" id="CHEBI:33019"/>
        <dbReference type="ChEBI" id="CHEBI:57305"/>
        <dbReference type="ChEBI" id="CHEBI:78442"/>
        <dbReference type="ChEBI" id="CHEBI:78522"/>
        <dbReference type="ChEBI" id="CHEBI:456215"/>
        <dbReference type="EC" id="6.1.1.14"/>
    </reaction>
</comment>
<keyword evidence="8 11" id="KW-0648">Protein biosynthesis</keyword>
<comment type="subcellular location">
    <subcellularLocation>
        <location evidence="1 11">Cytoplasm</location>
    </subcellularLocation>
</comment>
<dbReference type="GO" id="GO:0004820">
    <property type="term" value="F:glycine-tRNA ligase activity"/>
    <property type="evidence" value="ECO:0007669"/>
    <property type="project" value="UniProtKB-UniRule"/>
</dbReference>
<evidence type="ECO:0000256" key="9">
    <source>
        <dbReference type="ARBA" id="ARBA00023146"/>
    </source>
</evidence>
<dbReference type="GO" id="GO:0006426">
    <property type="term" value="P:glycyl-tRNA aminoacylation"/>
    <property type="evidence" value="ECO:0007669"/>
    <property type="project" value="UniProtKB-UniRule"/>
</dbReference>
<evidence type="ECO:0000256" key="11">
    <source>
        <dbReference type="HAMAP-Rule" id="MF_00255"/>
    </source>
</evidence>
<evidence type="ECO:0000256" key="10">
    <source>
        <dbReference type="ARBA" id="ARBA00047937"/>
    </source>
</evidence>
<dbReference type="InterPro" id="IPR006194">
    <property type="entry name" value="Gly-tRNA-synth_heterodimer"/>
</dbReference>
<evidence type="ECO:0000256" key="6">
    <source>
        <dbReference type="ARBA" id="ARBA00022741"/>
    </source>
</evidence>
<comment type="subunit">
    <text evidence="3 11">Tetramer of two alpha and two beta subunits.</text>
</comment>
<reference evidence="13 14" key="1">
    <citation type="submission" date="2018-09" db="EMBL/GenBank/DDBJ databases">
        <authorList>
            <person name="Zhu H."/>
        </authorList>
    </citation>
    <scope>NUCLEOTIDE SEQUENCE [LARGE SCALE GENOMIC DNA]</scope>
    <source>
        <strain evidence="13 14">K1W22B-8</strain>
    </source>
</reference>
<evidence type="ECO:0000256" key="8">
    <source>
        <dbReference type="ARBA" id="ARBA00022917"/>
    </source>
</evidence>
<keyword evidence="7 11" id="KW-0067">ATP-binding</keyword>
<feature type="domain" description="DALR anticodon binding" evidence="12">
    <location>
        <begin position="626"/>
        <end position="732"/>
    </location>
</feature>
<sequence length="741" mass="80337">MPELLIEIRCEEIPARMQPRAVEDFKRLITDGLKAVGLNFTQARAFVTPRRLALVIDGLDAAQADLKEERRGPRVGAPEQAIAGFCTSAGIAREALEVRETDKGSFYMATIERRGRPTTDVIAELLPQVMWSFPWPKSLRWGGSENGLSSKFKWVRPIHSMIVLFDGSAVPVKTSPGIGQAAIGSSMVVGDTGHNISSGSVTAGHRFMGGAPFEVSSFADYEAKLRRAYVMLDPEERKRAIWQDAALIAGQAGLEVTPDPDLLDEVAGLVEWPVPLMGRIDDEFMTVPAEVLTSTMRANQKYFALRDPQTGKMAPRFLTVANLLAKDGGTAIVAGNERVLRARLSDAKFFWDNDLKVRLEDRVASLDGIVFHAKLGTVGAKVARVRNLAHAIAREIEADLALTDRAALLAKADLVSGVVGEFPEVQGVMGRYLAENDGEPGEVAAAIADHWKPQGPGDDCPVALVSIAVALADKIDTLTGFYFIGERPTGSKDPFALRRAALGVIRLVLENKIRINLGTVIREAFVPFNETMVSPDTRSSETFTLSQSGATGSQHITVPPASIVAIRSQLLQFLTDRLKVSLKEQGTAHDLINAALGDGTEDDLTRLVAKVEALKSFLDTEDGKNVLAAYRRASNILRIEEKKDGTAYAGPADRALFAADEERALGARLDEVLPLARAALAKEGFAETMQALALLRKPVDAFFEKVTVNADDAALRVNRLKLLAEIRATLSEVADFSRIEG</sequence>
<dbReference type="PANTHER" id="PTHR30075">
    <property type="entry name" value="GLYCYL-TRNA SYNTHETASE"/>
    <property type="match status" value="1"/>
</dbReference>
<dbReference type="GO" id="GO:0005829">
    <property type="term" value="C:cytosol"/>
    <property type="evidence" value="ECO:0007669"/>
    <property type="project" value="TreeGrafter"/>
</dbReference>
<comment type="caution">
    <text evidence="13">The sequence shown here is derived from an EMBL/GenBank/DDBJ whole genome shotgun (WGS) entry which is preliminary data.</text>
</comment>
<accession>A0A418WUE1</accession>
<keyword evidence="6 11" id="KW-0547">Nucleotide-binding</keyword>
<dbReference type="EMBL" id="QYUK01000008">
    <property type="protein sequence ID" value="RJF94855.1"/>
    <property type="molecule type" value="Genomic_DNA"/>
</dbReference>
<dbReference type="NCBIfam" id="TIGR00211">
    <property type="entry name" value="glyS"/>
    <property type="match status" value="1"/>
</dbReference>
<evidence type="ECO:0000256" key="1">
    <source>
        <dbReference type="ARBA" id="ARBA00004496"/>
    </source>
</evidence>
<dbReference type="EC" id="6.1.1.14" evidence="11"/>
<gene>
    <name evidence="11" type="primary">glyS</name>
    <name evidence="13" type="ORF">D3874_03310</name>
</gene>
<dbReference type="GO" id="GO:0004814">
    <property type="term" value="F:arginine-tRNA ligase activity"/>
    <property type="evidence" value="ECO:0007669"/>
    <property type="project" value="InterPro"/>
</dbReference>
<evidence type="ECO:0000256" key="2">
    <source>
        <dbReference type="ARBA" id="ARBA00008226"/>
    </source>
</evidence>
<dbReference type="AlphaFoldDB" id="A0A418WUE1"/>
<dbReference type="PANTHER" id="PTHR30075:SF2">
    <property type="entry name" value="GLYCINE--TRNA LIGASE, CHLOROPLASTIC_MITOCHONDRIAL 2"/>
    <property type="match status" value="1"/>
</dbReference>
<dbReference type="Pfam" id="PF05746">
    <property type="entry name" value="DALR_1"/>
    <property type="match status" value="1"/>
</dbReference>
<dbReference type="Proteomes" id="UP000284605">
    <property type="component" value="Unassembled WGS sequence"/>
</dbReference>
<organism evidence="13 14">
    <name type="scientific">Oleomonas cavernae</name>
    <dbReference type="NCBI Taxonomy" id="2320859"/>
    <lineage>
        <taxon>Bacteria</taxon>
        <taxon>Pseudomonadati</taxon>
        <taxon>Pseudomonadota</taxon>
        <taxon>Alphaproteobacteria</taxon>
        <taxon>Acetobacterales</taxon>
        <taxon>Acetobacteraceae</taxon>
        <taxon>Oleomonas</taxon>
    </lineage>
</organism>
<dbReference type="SUPFAM" id="SSF109604">
    <property type="entry name" value="HD-domain/PDEase-like"/>
    <property type="match status" value="1"/>
</dbReference>
<dbReference type="GO" id="GO:0006420">
    <property type="term" value="P:arginyl-tRNA aminoacylation"/>
    <property type="evidence" value="ECO:0007669"/>
    <property type="project" value="InterPro"/>
</dbReference>
<dbReference type="Pfam" id="PF02092">
    <property type="entry name" value="tRNA_synt_2f"/>
    <property type="match status" value="1"/>
</dbReference>
<evidence type="ECO:0000313" key="14">
    <source>
        <dbReference type="Proteomes" id="UP000284605"/>
    </source>
</evidence>
<keyword evidence="9 11" id="KW-0030">Aminoacyl-tRNA synthetase</keyword>
<name>A0A418WUE1_9PROT</name>
<evidence type="ECO:0000256" key="3">
    <source>
        <dbReference type="ARBA" id="ARBA00011209"/>
    </source>
</evidence>
<evidence type="ECO:0000313" key="13">
    <source>
        <dbReference type="EMBL" id="RJF94855.1"/>
    </source>
</evidence>
<dbReference type="RefSeq" id="WP_119776463.1">
    <property type="nucleotide sequence ID" value="NZ_QYUK01000008.1"/>
</dbReference>
<evidence type="ECO:0000259" key="12">
    <source>
        <dbReference type="Pfam" id="PF05746"/>
    </source>
</evidence>
<dbReference type="PRINTS" id="PR01045">
    <property type="entry name" value="TRNASYNTHGB"/>
</dbReference>
<protein>
    <recommendedName>
        <fullName evidence="11">Glycine--tRNA ligase beta subunit</fullName>
        <ecNumber evidence="11">6.1.1.14</ecNumber>
    </recommendedName>
    <alternativeName>
        <fullName evidence="11">Glycyl-tRNA synthetase beta subunit</fullName>
        <shortName evidence="11">GlyRS</shortName>
    </alternativeName>
</protein>
<dbReference type="GO" id="GO:0005524">
    <property type="term" value="F:ATP binding"/>
    <property type="evidence" value="ECO:0007669"/>
    <property type="project" value="UniProtKB-UniRule"/>
</dbReference>
<comment type="similarity">
    <text evidence="2 11">Belongs to the class-II aminoacyl-tRNA synthetase family.</text>
</comment>
<evidence type="ECO:0000256" key="4">
    <source>
        <dbReference type="ARBA" id="ARBA00022490"/>
    </source>
</evidence>
<evidence type="ECO:0000256" key="7">
    <source>
        <dbReference type="ARBA" id="ARBA00022840"/>
    </source>
</evidence>
<evidence type="ECO:0000256" key="5">
    <source>
        <dbReference type="ARBA" id="ARBA00022598"/>
    </source>
</evidence>
<dbReference type="PROSITE" id="PS50861">
    <property type="entry name" value="AA_TRNA_LIGASE_II_GLYAB"/>
    <property type="match status" value="1"/>
</dbReference>
<keyword evidence="14" id="KW-1185">Reference proteome</keyword>
<dbReference type="InterPro" id="IPR008909">
    <property type="entry name" value="DALR_anticod-bd"/>
</dbReference>